<sequence length="116" mass="12956">MVPMLLTDSWSRVVESLNAQCRCQVESGKDLASEYLVGCEFVTITDDDAQCLALSLNLHWKIIDNGFVKINGLESTLQTLISLALKETPAITYVLPFVLSRMAMSHHIEIPEEMLT</sequence>
<proteinExistence type="predicted"/>
<evidence type="ECO:0000313" key="2">
    <source>
        <dbReference type="Proteomes" id="UP000032142"/>
    </source>
</evidence>
<reference evidence="2" key="1">
    <citation type="submission" date="2014-09" db="EMBL/GenBank/DDBJ databases">
        <authorList>
            <person name="Mudge J."/>
            <person name="Ramaraj T."/>
            <person name="Lindquist I.E."/>
            <person name="Bharti A.K."/>
            <person name="Sundararajan A."/>
            <person name="Cameron C.T."/>
            <person name="Woodward J.E."/>
            <person name="May G.D."/>
            <person name="Brubaker C."/>
            <person name="Broadhvest J."/>
            <person name="Wilkins T.A."/>
        </authorList>
    </citation>
    <scope>NUCLEOTIDE SEQUENCE</scope>
    <source>
        <strain evidence="2">cv. AKA8401</strain>
    </source>
</reference>
<keyword evidence="2" id="KW-1185">Reference proteome</keyword>
<accession>A0A0B0MC54</accession>
<organism evidence="1 2">
    <name type="scientific">Gossypium arboreum</name>
    <name type="common">Tree cotton</name>
    <name type="synonym">Gossypium nanking</name>
    <dbReference type="NCBI Taxonomy" id="29729"/>
    <lineage>
        <taxon>Eukaryota</taxon>
        <taxon>Viridiplantae</taxon>
        <taxon>Streptophyta</taxon>
        <taxon>Embryophyta</taxon>
        <taxon>Tracheophyta</taxon>
        <taxon>Spermatophyta</taxon>
        <taxon>Magnoliopsida</taxon>
        <taxon>eudicotyledons</taxon>
        <taxon>Gunneridae</taxon>
        <taxon>Pentapetalae</taxon>
        <taxon>rosids</taxon>
        <taxon>malvids</taxon>
        <taxon>Malvales</taxon>
        <taxon>Malvaceae</taxon>
        <taxon>Malvoideae</taxon>
        <taxon>Gossypium</taxon>
    </lineage>
</organism>
<comment type="caution">
    <text evidence="1">The sequence shown here is derived from an EMBL/GenBank/DDBJ whole genome shotgun (WGS) entry which is preliminary data.</text>
</comment>
<gene>
    <name evidence="1" type="ORF">F383_19436</name>
</gene>
<name>A0A0B0MC54_GOSAR</name>
<dbReference type="EMBL" id="JRRC01092349">
    <property type="protein sequence ID" value="KHF99732.1"/>
    <property type="molecule type" value="Genomic_DNA"/>
</dbReference>
<dbReference type="AlphaFoldDB" id="A0A0B0MC54"/>
<evidence type="ECO:0000313" key="1">
    <source>
        <dbReference type="EMBL" id="KHF99732.1"/>
    </source>
</evidence>
<protein>
    <submittedName>
        <fullName evidence="1">Beta-glucuronidase</fullName>
    </submittedName>
</protein>
<dbReference type="Proteomes" id="UP000032142">
    <property type="component" value="Unassembled WGS sequence"/>
</dbReference>